<dbReference type="AlphaFoldDB" id="A0A7S3BKZ6"/>
<sequence>MIANSTSNTGGGWPAASLLLSVVSPAFASAMHYLGVGLHSNLAVYVYAAGVDMLAAVALTLFCGRHVWLALRNTTTLEPRNFEYDLGWKANVEQLFGRRRLAWLIPLLAEGTGDGIHWARSADHQA</sequence>
<evidence type="ECO:0000313" key="2">
    <source>
        <dbReference type="EMBL" id="CAE0138589.1"/>
    </source>
</evidence>
<keyword evidence="1" id="KW-1133">Transmembrane helix</keyword>
<dbReference type="EMBL" id="HBHX01058572">
    <property type="protein sequence ID" value="CAE0138589.1"/>
    <property type="molecule type" value="Transcribed_RNA"/>
</dbReference>
<evidence type="ECO:0000256" key="1">
    <source>
        <dbReference type="SAM" id="Phobius"/>
    </source>
</evidence>
<name>A0A7S3BKZ6_9EUKA</name>
<accession>A0A7S3BKZ6</accession>
<proteinExistence type="predicted"/>
<evidence type="ECO:0008006" key="3">
    <source>
        <dbReference type="Google" id="ProtNLM"/>
    </source>
</evidence>
<feature type="transmembrane region" description="Helical" evidence="1">
    <location>
        <begin position="44"/>
        <end position="63"/>
    </location>
</feature>
<reference evidence="2" key="1">
    <citation type="submission" date="2021-01" db="EMBL/GenBank/DDBJ databases">
        <authorList>
            <person name="Corre E."/>
            <person name="Pelletier E."/>
            <person name="Niang G."/>
            <person name="Scheremetjew M."/>
            <person name="Finn R."/>
            <person name="Kale V."/>
            <person name="Holt S."/>
            <person name="Cochrane G."/>
            <person name="Meng A."/>
            <person name="Brown T."/>
            <person name="Cohen L."/>
        </authorList>
    </citation>
    <scope>NUCLEOTIDE SEQUENCE</scope>
    <source>
        <strain evidence="2">CCMP281</strain>
    </source>
</reference>
<protein>
    <recommendedName>
        <fullName evidence="3">Protein S-acyltransferase</fullName>
    </recommendedName>
</protein>
<keyword evidence="1" id="KW-0472">Membrane</keyword>
<gene>
    <name evidence="2" type="ORF">HERI1096_LOCUS32318</name>
</gene>
<keyword evidence="1" id="KW-0812">Transmembrane</keyword>
<organism evidence="2">
    <name type="scientific">Haptolina ericina</name>
    <dbReference type="NCBI Taxonomy" id="156174"/>
    <lineage>
        <taxon>Eukaryota</taxon>
        <taxon>Haptista</taxon>
        <taxon>Haptophyta</taxon>
        <taxon>Prymnesiophyceae</taxon>
        <taxon>Prymnesiales</taxon>
        <taxon>Prymnesiaceae</taxon>
        <taxon>Haptolina</taxon>
    </lineage>
</organism>